<dbReference type="OrthoDB" id="839263at2759"/>
<dbReference type="GO" id="GO:0016616">
    <property type="term" value="F:oxidoreductase activity, acting on the CH-OH group of donors, NAD or NADP as acceptor"/>
    <property type="evidence" value="ECO:0007669"/>
    <property type="project" value="TreeGrafter"/>
</dbReference>
<evidence type="ECO:0000256" key="1">
    <source>
        <dbReference type="ARBA" id="ARBA00022857"/>
    </source>
</evidence>
<organism evidence="5 6">
    <name type="scientific">Turnera subulata</name>
    <dbReference type="NCBI Taxonomy" id="218843"/>
    <lineage>
        <taxon>Eukaryota</taxon>
        <taxon>Viridiplantae</taxon>
        <taxon>Streptophyta</taxon>
        <taxon>Embryophyta</taxon>
        <taxon>Tracheophyta</taxon>
        <taxon>Spermatophyta</taxon>
        <taxon>Magnoliopsida</taxon>
        <taxon>eudicotyledons</taxon>
        <taxon>Gunneridae</taxon>
        <taxon>Pentapetalae</taxon>
        <taxon>rosids</taxon>
        <taxon>fabids</taxon>
        <taxon>Malpighiales</taxon>
        <taxon>Passifloraceae</taxon>
        <taxon>Turnera</taxon>
    </lineage>
</organism>
<dbReference type="InterPro" id="IPR050425">
    <property type="entry name" value="NAD(P)_dehydrat-like"/>
</dbReference>
<evidence type="ECO:0000256" key="2">
    <source>
        <dbReference type="ARBA" id="ARBA00023002"/>
    </source>
</evidence>
<dbReference type="InterPro" id="IPR036291">
    <property type="entry name" value="NAD(P)-bd_dom_sf"/>
</dbReference>
<dbReference type="AlphaFoldDB" id="A0A9Q0J6M0"/>
<evidence type="ECO:0000313" key="6">
    <source>
        <dbReference type="Proteomes" id="UP001141552"/>
    </source>
</evidence>
<feature type="domain" description="NAD-dependent epimerase/dehydratase" evidence="4">
    <location>
        <begin position="10"/>
        <end position="245"/>
    </location>
</feature>
<dbReference type="CDD" id="cd08958">
    <property type="entry name" value="FR_SDR_e"/>
    <property type="match status" value="1"/>
</dbReference>
<comment type="caution">
    <text evidence="5">The sequence shown here is derived from an EMBL/GenBank/DDBJ whole genome shotgun (WGS) entry which is preliminary data.</text>
</comment>
<keyword evidence="1" id="KW-0521">NADP</keyword>
<accession>A0A9Q0J6M0</accession>
<dbReference type="SUPFAM" id="SSF51735">
    <property type="entry name" value="NAD(P)-binding Rossmann-fold domains"/>
    <property type="match status" value="1"/>
</dbReference>
<reference evidence="5" key="1">
    <citation type="submission" date="2022-02" db="EMBL/GenBank/DDBJ databases">
        <authorList>
            <person name="Henning P.M."/>
            <person name="McCubbin A.G."/>
            <person name="Shore J.S."/>
        </authorList>
    </citation>
    <scope>NUCLEOTIDE SEQUENCE</scope>
    <source>
        <strain evidence="5">F60SS</strain>
        <tissue evidence="5">Leaves</tissue>
    </source>
</reference>
<dbReference type="EMBL" id="JAKUCV010005689">
    <property type="protein sequence ID" value="KAJ4830249.1"/>
    <property type="molecule type" value="Genomic_DNA"/>
</dbReference>
<comment type="similarity">
    <text evidence="3">Belongs to the NAD(P)-dependent epimerase/dehydratase family. Dihydroflavonol-4-reductase subfamily.</text>
</comment>
<dbReference type="Pfam" id="PF01370">
    <property type="entry name" value="Epimerase"/>
    <property type="match status" value="1"/>
</dbReference>
<sequence>MSSGEGKKVVCVTGASGYIASWLIKHLLQRGYTVKATVRDPSDTKKIQNLLALDGAKERLQFLKANLLEEGSFDAVVEGCEGVFHTASPVIHSPTDPQAEVIDPAVKGTLNVLKSCARNHSIKRVILTSSTSAVTYNGRDHTPDMVMDESFYSDPVFCRQQKLWYPLAKTLAEKAARNFAEENGLDLVIINPGFVIGPLLQPNLSSVGMILNLVGAQAYPDAYYRSVDVRDVADVHIQAFETPSASGRYCLVADVTHFSDVVKIIGKQFPTLHLPEKSEAPKTLFPKSKVSKEKVKTLSINFIPLEVTLRDTVESLIKKGFLRA</sequence>
<dbReference type="PANTHER" id="PTHR10366:SF852">
    <property type="entry name" value="CINNAMOYL-COA REDUCTASE CAD2"/>
    <property type="match status" value="1"/>
</dbReference>
<dbReference type="Proteomes" id="UP001141552">
    <property type="component" value="Unassembled WGS sequence"/>
</dbReference>
<reference evidence="5" key="2">
    <citation type="journal article" date="2023" name="Plants (Basel)">
        <title>Annotation of the Turnera subulata (Passifloraceae) Draft Genome Reveals the S-Locus Evolved after the Divergence of Turneroideae from Passifloroideae in a Stepwise Manner.</title>
        <authorList>
            <person name="Henning P.M."/>
            <person name="Roalson E.H."/>
            <person name="Mir W."/>
            <person name="McCubbin A.G."/>
            <person name="Shore J.S."/>
        </authorList>
    </citation>
    <scope>NUCLEOTIDE SEQUENCE</scope>
    <source>
        <strain evidence="5">F60SS</strain>
    </source>
</reference>
<dbReference type="Gene3D" id="3.40.50.720">
    <property type="entry name" value="NAD(P)-binding Rossmann-like Domain"/>
    <property type="match status" value="1"/>
</dbReference>
<gene>
    <name evidence="5" type="ORF">Tsubulata_021212</name>
</gene>
<proteinExistence type="inferred from homology"/>
<protein>
    <recommendedName>
        <fullName evidence="4">NAD-dependent epimerase/dehydratase domain-containing protein</fullName>
    </recommendedName>
</protein>
<keyword evidence="2" id="KW-0560">Oxidoreductase</keyword>
<dbReference type="InterPro" id="IPR001509">
    <property type="entry name" value="Epimerase_deHydtase"/>
</dbReference>
<dbReference type="FunFam" id="3.40.50.720:FF:000085">
    <property type="entry name" value="Dihydroflavonol reductase"/>
    <property type="match status" value="1"/>
</dbReference>
<dbReference type="PANTHER" id="PTHR10366">
    <property type="entry name" value="NAD DEPENDENT EPIMERASE/DEHYDRATASE"/>
    <property type="match status" value="1"/>
</dbReference>
<evidence type="ECO:0000256" key="3">
    <source>
        <dbReference type="ARBA" id="ARBA00023445"/>
    </source>
</evidence>
<evidence type="ECO:0000313" key="5">
    <source>
        <dbReference type="EMBL" id="KAJ4830249.1"/>
    </source>
</evidence>
<name>A0A9Q0J6M0_9ROSI</name>
<evidence type="ECO:0000259" key="4">
    <source>
        <dbReference type="Pfam" id="PF01370"/>
    </source>
</evidence>
<keyword evidence="6" id="KW-1185">Reference proteome</keyword>